<dbReference type="Gene3D" id="3.40.50.720">
    <property type="entry name" value="NAD(P)-binding Rossmann-like Domain"/>
    <property type="match status" value="1"/>
</dbReference>
<dbReference type="PANTHER" id="PTHR48106">
    <property type="entry name" value="QUINONE OXIDOREDUCTASE PIG3-RELATED"/>
    <property type="match status" value="1"/>
</dbReference>
<dbReference type="GO" id="GO:0016651">
    <property type="term" value="F:oxidoreductase activity, acting on NAD(P)H"/>
    <property type="evidence" value="ECO:0007669"/>
    <property type="project" value="TreeGrafter"/>
</dbReference>
<dbReference type="InterPro" id="IPR013154">
    <property type="entry name" value="ADH-like_N"/>
</dbReference>
<dbReference type="Gene3D" id="3.90.180.10">
    <property type="entry name" value="Medium-chain alcohol dehydrogenases, catalytic domain"/>
    <property type="match status" value="1"/>
</dbReference>
<dbReference type="EMBL" id="GG662793">
    <property type="protein sequence ID" value="EAR90899.2"/>
    <property type="molecule type" value="Genomic_DNA"/>
</dbReference>
<dbReference type="SUPFAM" id="SSF51735">
    <property type="entry name" value="NAD(P)-binding Rossmann-fold domains"/>
    <property type="match status" value="1"/>
</dbReference>
<keyword evidence="1" id="KW-0521">NADP</keyword>
<accession>I7MDT1</accession>
<dbReference type="eggNOG" id="KOG0025">
    <property type="taxonomic scope" value="Eukaryota"/>
</dbReference>
<dbReference type="PANTHER" id="PTHR48106:SF18">
    <property type="entry name" value="QUINONE OXIDOREDUCTASE PIG3"/>
    <property type="match status" value="1"/>
</dbReference>
<dbReference type="InParanoid" id="I7MDT1"/>
<dbReference type="GO" id="GO:0070402">
    <property type="term" value="F:NADPH binding"/>
    <property type="evidence" value="ECO:0007669"/>
    <property type="project" value="TreeGrafter"/>
</dbReference>
<evidence type="ECO:0000313" key="5">
    <source>
        <dbReference type="Proteomes" id="UP000009168"/>
    </source>
</evidence>
<reference evidence="5" key="1">
    <citation type="journal article" date="2006" name="PLoS Biol.">
        <title>Macronuclear genome sequence of the ciliate Tetrahymena thermophila, a model eukaryote.</title>
        <authorList>
            <person name="Eisen J.A."/>
            <person name="Coyne R.S."/>
            <person name="Wu M."/>
            <person name="Wu D."/>
            <person name="Thiagarajan M."/>
            <person name="Wortman J.R."/>
            <person name="Badger J.H."/>
            <person name="Ren Q."/>
            <person name="Amedeo P."/>
            <person name="Jones K.M."/>
            <person name="Tallon L.J."/>
            <person name="Delcher A.L."/>
            <person name="Salzberg S.L."/>
            <person name="Silva J.C."/>
            <person name="Haas B.J."/>
            <person name="Majoros W.H."/>
            <person name="Farzad M."/>
            <person name="Carlton J.M."/>
            <person name="Smith R.K. Jr."/>
            <person name="Garg J."/>
            <person name="Pearlman R.E."/>
            <person name="Karrer K.M."/>
            <person name="Sun L."/>
            <person name="Manning G."/>
            <person name="Elde N.C."/>
            <person name="Turkewitz A.P."/>
            <person name="Asai D.J."/>
            <person name="Wilkes D.E."/>
            <person name="Wang Y."/>
            <person name="Cai H."/>
            <person name="Collins K."/>
            <person name="Stewart B.A."/>
            <person name="Lee S.R."/>
            <person name="Wilamowska K."/>
            <person name="Weinberg Z."/>
            <person name="Ruzzo W.L."/>
            <person name="Wloga D."/>
            <person name="Gaertig J."/>
            <person name="Frankel J."/>
            <person name="Tsao C.-C."/>
            <person name="Gorovsky M.A."/>
            <person name="Keeling P.J."/>
            <person name="Waller R.F."/>
            <person name="Patron N.J."/>
            <person name="Cherry J.M."/>
            <person name="Stover N.A."/>
            <person name="Krieger C.J."/>
            <person name="del Toro C."/>
            <person name="Ryder H.F."/>
            <person name="Williamson S.C."/>
            <person name="Barbeau R.A."/>
            <person name="Hamilton E.P."/>
            <person name="Orias E."/>
        </authorList>
    </citation>
    <scope>NUCLEOTIDE SEQUENCE [LARGE SCALE GENOMIC DNA]</scope>
    <source>
        <strain evidence="5">SB210</strain>
    </source>
</reference>
<evidence type="ECO:0000256" key="2">
    <source>
        <dbReference type="ARBA" id="ARBA00023002"/>
    </source>
</evidence>
<dbReference type="KEGG" id="tet:TTHERM_00145040"/>
<evidence type="ECO:0000259" key="3">
    <source>
        <dbReference type="SMART" id="SM00829"/>
    </source>
</evidence>
<evidence type="ECO:0000256" key="1">
    <source>
        <dbReference type="ARBA" id="ARBA00022857"/>
    </source>
</evidence>
<dbReference type="InterPro" id="IPR036291">
    <property type="entry name" value="NAD(P)-bd_dom_sf"/>
</dbReference>
<dbReference type="Pfam" id="PF08240">
    <property type="entry name" value="ADH_N"/>
    <property type="match status" value="1"/>
</dbReference>
<evidence type="ECO:0000313" key="4">
    <source>
        <dbReference type="EMBL" id="EAR90899.2"/>
    </source>
</evidence>
<gene>
    <name evidence="4" type="ORF">TTHERM_00145040</name>
</gene>
<feature type="domain" description="Enoyl reductase (ER)" evidence="3">
    <location>
        <begin position="18"/>
        <end position="329"/>
    </location>
</feature>
<name>I7MDT1_TETTS</name>
<dbReference type="RefSeq" id="XP_001011144.2">
    <property type="nucleotide sequence ID" value="XM_001011144.3"/>
</dbReference>
<dbReference type="STRING" id="312017.I7MDT1"/>
<dbReference type="InterPro" id="IPR020843">
    <property type="entry name" value="ER"/>
</dbReference>
<dbReference type="HOGENOM" id="CLU_026673_17_2_1"/>
<dbReference type="InterPro" id="IPR011032">
    <property type="entry name" value="GroES-like_sf"/>
</dbReference>
<dbReference type="AlphaFoldDB" id="I7MDT1"/>
<dbReference type="Pfam" id="PF00107">
    <property type="entry name" value="ADH_zinc_N"/>
    <property type="match status" value="1"/>
</dbReference>
<dbReference type="SMART" id="SM00829">
    <property type="entry name" value="PKS_ER"/>
    <property type="match status" value="1"/>
</dbReference>
<dbReference type="SUPFAM" id="SSF50129">
    <property type="entry name" value="GroES-like"/>
    <property type="match status" value="1"/>
</dbReference>
<proteinExistence type="predicted"/>
<dbReference type="OMA" id="QGFWMTQ"/>
<sequence>MEQQKKTMKALVLEEPKKPIVFKEIEIPTPKSGQVLVKVESAPINPSDLAFLQGHYSSNKGYPCVPGFEGSGVVISSGGGILGWSLVGKRVAIAAQTQWGTYAEYCVADANSVLPLPDEVSFNQGACTFVNPLTVIAMLQIVQEANVKTVVHSAAASALGKMMVRYFQDNGVQVINVVRRAEQVEILKKEGAQHILDSTQEDFDEKLKALCTSLNATIFFDAVAGELTGRVLRCMPNKSTVYVYGGLSLSGSVLDPSDLIFRKQTVTGFWLTEWLKNKNIVSLLFLLKKLKGLLLSQLKTDIQREACLEEGINAVKFYTSNMSKGKVVFKPQNRQEKQNE</sequence>
<organism evidence="4 5">
    <name type="scientific">Tetrahymena thermophila (strain SB210)</name>
    <dbReference type="NCBI Taxonomy" id="312017"/>
    <lineage>
        <taxon>Eukaryota</taxon>
        <taxon>Sar</taxon>
        <taxon>Alveolata</taxon>
        <taxon>Ciliophora</taxon>
        <taxon>Intramacronucleata</taxon>
        <taxon>Oligohymenophorea</taxon>
        <taxon>Hymenostomatida</taxon>
        <taxon>Tetrahymenina</taxon>
        <taxon>Tetrahymenidae</taxon>
        <taxon>Tetrahymena</taxon>
    </lineage>
</organism>
<protein>
    <submittedName>
        <fullName evidence="4">Zinc-binding dehydrogenase family oxidoreductase</fullName>
    </submittedName>
</protein>
<dbReference type="CDD" id="cd08291">
    <property type="entry name" value="ETR_like_1"/>
    <property type="match status" value="1"/>
</dbReference>
<dbReference type="InterPro" id="IPR013149">
    <property type="entry name" value="ADH-like_C"/>
</dbReference>
<dbReference type="OrthoDB" id="415383at2759"/>
<keyword evidence="2" id="KW-0560">Oxidoreductase</keyword>
<dbReference type="GeneID" id="7827771"/>
<keyword evidence="5" id="KW-1185">Reference proteome</keyword>
<dbReference type="Proteomes" id="UP000009168">
    <property type="component" value="Unassembled WGS sequence"/>
</dbReference>